<reference evidence="1 2" key="1">
    <citation type="submission" date="2017-10" db="EMBL/GenBank/DDBJ databases">
        <title>Novel microbial diversity and functional potential in the marine mammal oral microbiome.</title>
        <authorList>
            <person name="Dudek N.K."/>
            <person name="Sun C.L."/>
            <person name="Burstein D."/>
            <person name="Kantor R.S."/>
            <person name="Aliaga Goltsman D.S."/>
            <person name="Bik E.M."/>
            <person name="Thomas B.C."/>
            <person name="Banfield J.F."/>
            <person name="Relman D.A."/>
        </authorList>
    </citation>
    <scope>NUCLEOTIDE SEQUENCE [LARGE SCALE GENOMIC DNA]</scope>
    <source>
        <strain evidence="1">DOLJORAL78_50_517</strain>
    </source>
</reference>
<sequence>MPYINPEKLKQLLNQTLTYQGMPCRVIEILADELTLVLRDNTDRKVLQANQYGDAGDWLPQTFTVAVLNVRRDDLNPELPELTAFDLLG</sequence>
<dbReference type="AlphaFoldDB" id="A0A2G6PGC9"/>
<protein>
    <submittedName>
        <fullName evidence="1">Uncharacterized protein</fullName>
    </submittedName>
</protein>
<evidence type="ECO:0000313" key="1">
    <source>
        <dbReference type="EMBL" id="PIE83614.1"/>
    </source>
</evidence>
<organism evidence="1 2">
    <name type="scientific">Candidatus Contendibacter odensensis</name>
    <dbReference type="NCBI Taxonomy" id="1400860"/>
    <lineage>
        <taxon>Bacteria</taxon>
        <taxon>Pseudomonadati</taxon>
        <taxon>Pseudomonadota</taxon>
        <taxon>Gammaproteobacteria</taxon>
        <taxon>Candidatus Competibacteraceae</taxon>
        <taxon>Candidatus Contendibacter</taxon>
    </lineage>
</organism>
<proteinExistence type="predicted"/>
<accession>A0A2G6PGC9</accession>
<gene>
    <name evidence="1" type="ORF">CSA09_01885</name>
</gene>
<dbReference type="Proteomes" id="UP000229278">
    <property type="component" value="Unassembled WGS sequence"/>
</dbReference>
<evidence type="ECO:0000313" key="2">
    <source>
        <dbReference type="Proteomes" id="UP000229278"/>
    </source>
</evidence>
<name>A0A2G6PGC9_9GAMM</name>
<dbReference type="EMBL" id="PDTV01000004">
    <property type="protein sequence ID" value="PIE83614.1"/>
    <property type="molecule type" value="Genomic_DNA"/>
</dbReference>
<comment type="caution">
    <text evidence="1">The sequence shown here is derived from an EMBL/GenBank/DDBJ whole genome shotgun (WGS) entry which is preliminary data.</text>
</comment>